<feature type="domain" description="Porphobilinogen deaminase N-terminal" evidence="9">
    <location>
        <begin position="8"/>
        <end position="214"/>
    </location>
</feature>
<keyword evidence="5 10" id="KW-0808">Transferase</keyword>
<evidence type="ECO:0000256" key="8">
    <source>
        <dbReference type="NCBIfam" id="TIGR00212"/>
    </source>
</evidence>
<dbReference type="EC" id="2.5.1.61" evidence="4 8"/>
<evidence type="ECO:0000256" key="2">
    <source>
        <dbReference type="ARBA" id="ARBA00004735"/>
    </source>
</evidence>
<dbReference type="NCBIfam" id="TIGR00212">
    <property type="entry name" value="hemC"/>
    <property type="match status" value="1"/>
</dbReference>
<evidence type="ECO:0000259" key="9">
    <source>
        <dbReference type="Pfam" id="PF01379"/>
    </source>
</evidence>
<dbReference type="GO" id="GO:0004418">
    <property type="term" value="F:hydroxymethylbilane synthase activity"/>
    <property type="evidence" value="ECO:0007669"/>
    <property type="project" value="UniProtKB-EC"/>
</dbReference>
<dbReference type="PANTHER" id="PTHR11557:SF0">
    <property type="entry name" value="PORPHOBILINOGEN DEAMINASE"/>
    <property type="match status" value="1"/>
</dbReference>
<dbReference type="InterPro" id="IPR022417">
    <property type="entry name" value="Porphobilin_deaminase_N"/>
</dbReference>
<evidence type="ECO:0000256" key="3">
    <source>
        <dbReference type="ARBA" id="ARBA00005638"/>
    </source>
</evidence>
<gene>
    <name evidence="10" type="primary">hemC</name>
    <name evidence="10" type="ORF">JYU14_01540</name>
</gene>
<comment type="pathway">
    <text evidence="2">Porphyrin-containing compound metabolism; protoporphyrin-IX biosynthesis; coproporphyrinogen-III from 5-aminolevulinate: step 2/4.</text>
</comment>
<comment type="catalytic activity">
    <reaction evidence="7">
        <text>4 porphobilinogen + H2O = hydroxymethylbilane + 4 NH4(+)</text>
        <dbReference type="Rhea" id="RHEA:13185"/>
        <dbReference type="ChEBI" id="CHEBI:15377"/>
        <dbReference type="ChEBI" id="CHEBI:28938"/>
        <dbReference type="ChEBI" id="CHEBI:57845"/>
        <dbReference type="ChEBI" id="CHEBI:58126"/>
        <dbReference type="EC" id="2.5.1.61"/>
    </reaction>
</comment>
<proteinExistence type="inferred from homology"/>
<dbReference type="EMBL" id="JAFITR010000021">
    <property type="protein sequence ID" value="MBN4066749.1"/>
    <property type="molecule type" value="Genomic_DNA"/>
</dbReference>
<evidence type="ECO:0000313" key="10">
    <source>
        <dbReference type="EMBL" id="MBN4066749.1"/>
    </source>
</evidence>
<evidence type="ECO:0000256" key="6">
    <source>
        <dbReference type="ARBA" id="ARBA00023244"/>
    </source>
</evidence>
<evidence type="ECO:0000256" key="7">
    <source>
        <dbReference type="ARBA" id="ARBA00048169"/>
    </source>
</evidence>
<dbReference type="PRINTS" id="PR00151">
    <property type="entry name" value="PORPHBDMNASE"/>
</dbReference>
<name>A0ABS3ATB3_9BACT</name>
<dbReference type="PANTHER" id="PTHR11557">
    <property type="entry name" value="PORPHOBILINOGEN DEAMINASE"/>
    <property type="match status" value="1"/>
</dbReference>
<dbReference type="Proteomes" id="UP000722121">
    <property type="component" value="Unassembled WGS sequence"/>
</dbReference>
<dbReference type="Pfam" id="PF01379">
    <property type="entry name" value="Porphobil_deam"/>
    <property type="match status" value="1"/>
</dbReference>
<reference evidence="10 11" key="1">
    <citation type="submission" date="2021-02" db="EMBL/GenBank/DDBJ databases">
        <title>Activity-based single-cell genomes from oceanic crustal fluid captures similar information to metagenomic and metatranscriptomic surveys with orders of magnitude less sampling.</title>
        <authorList>
            <person name="D'Angelo T.S."/>
            <person name="Orcutt B.N."/>
        </authorList>
    </citation>
    <scope>NUCLEOTIDE SEQUENCE [LARGE SCALE GENOMIC DNA]</scope>
    <source>
        <strain evidence="10">AH-315-G07</strain>
    </source>
</reference>
<sequence>MQPLCDVIAVAARPSPLSLVQVEEVREELERCSEHVAFDVVTIETVGDRDRTTSLRTMEKTDFFTHEIDKSLFDGRCRIAIHSAKDLPDPLAIGLQLVALTRGVDSSDVLVLSKGVVESALNDERIVVATSSQRREDVVRESYPRLRFCDVRGNVGERIAQLDAGKFDALVVAMAALIRLGLCEELNTVPLPGETASGQGRLAVVAREGDREMEELFQQIDVR</sequence>
<dbReference type="InterPro" id="IPR000860">
    <property type="entry name" value="HemC"/>
</dbReference>
<dbReference type="SUPFAM" id="SSF53850">
    <property type="entry name" value="Periplasmic binding protein-like II"/>
    <property type="match status" value="1"/>
</dbReference>
<comment type="function">
    <text evidence="1">Tetrapolymerization of the monopyrrole PBG into the hydroxymethylbilane pre-uroporphyrinogen in several discrete steps.</text>
</comment>
<protein>
    <recommendedName>
        <fullName evidence="4 8">Hydroxymethylbilane synthase</fullName>
        <ecNumber evidence="4 8">2.5.1.61</ecNumber>
    </recommendedName>
</protein>
<evidence type="ECO:0000256" key="5">
    <source>
        <dbReference type="ARBA" id="ARBA00022679"/>
    </source>
</evidence>
<dbReference type="Gene3D" id="3.40.190.10">
    <property type="entry name" value="Periplasmic binding protein-like II"/>
    <property type="match status" value="2"/>
</dbReference>
<evidence type="ECO:0000256" key="4">
    <source>
        <dbReference type="ARBA" id="ARBA00012655"/>
    </source>
</evidence>
<organism evidence="10 11">
    <name type="scientific">Simkania negevensis</name>
    <dbReference type="NCBI Taxonomy" id="83561"/>
    <lineage>
        <taxon>Bacteria</taxon>
        <taxon>Pseudomonadati</taxon>
        <taxon>Chlamydiota</taxon>
        <taxon>Chlamydiia</taxon>
        <taxon>Parachlamydiales</taxon>
        <taxon>Simkaniaceae</taxon>
        <taxon>Simkania</taxon>
    </lineage>
</organism>
<evidence type="ECO:0000313" key="11">
    <source>
        <dbReference type="Proteomes" id="UP000722121"/>
    </source>
</evidence>
<keyword evidence="6" id="KW-0627">Porphyrin biosynthesis</keyword>
<comment type="similarity">
    <text evidence="3">Belongs to the HMBS family.</text>
</comment>
<evidence type="ECO:0000256" key="1">
    <source>
        <dbReference type="ARBA" id="ARBA00002869"/>
    </source>
</evidence>
<keyword evidence="11" id="KW-1185">Reference proteome</keyword>
<comment type="caution">
    <text evidence="10">The sequence shown here is derived from an EMBL/GenBank/DDBJ whole genome shotgun (WGS) entry which is preliminary data.</text>
</comment>
<accession>A0ABS3ATB3</accession>